<dbReference type="AlphaFoldDB" id="A0A379AKT0"/>
<dbReference type="Pfam" id="PF02836">
    <property type="entry name" value="Glyco_hydro_2_C"/>
    <property type="match status" value="1"/>
</dbReference>
<reference evidence="6 7" key="1">
    <citation type="submission" date="2018-06" db="EMBL/GenBank/DDBJ databases">
        <authorList>
            <consortium name="Pathogen Informatics"/>
            <person name="Doyle S."/>
        </authorList>
    </citation>
    <scope>NUCLEOTIDE SEQUENCE [LARGE SCALE GENOMIC DNA]</scope>
    <source>
        <strain evidence="6 7">NCTC9381</strain>
    </source>
</reference>
<dbReference type="Gene3D" id="3.20.20.80">
    <property type="entry name" value="Glycosidases"/>
    <property type="match status" value="1"/>
</dbReference>
<feature type="domain" description="Glycoside hydrolase family 2 catalytic" evidence="5">
    <location>
        <begin position="5"/>
        <end position="110"/>
    </location>
</feature>
<keyword evidence="3 6" id="KW-0378">Hydrolase</keyword>
<dbReference type="EC" id="3.2.1.23" evidence="2"/>
<dbReference type="SUPFAM" id="SSF51445">
    <property type="entry name" value="(Trans)glycosidases"/>
    <property type="match status" value="1"/>
</dbReference>
<dbReference type="GO" id="GO:0009341">
    <property type="term" value="C:beta-galactosidase complex"/>
    <property type="evidence" value="ECO:0007669"/>
    <property type="project" value="TreeGrafter"/>
</dbReference>
<evidence type="ECO:0000259" key="5">
    <source>
        <dbReference type="Pfam" id="PF02836"/>
    </source>
</evidence>
<evidence type="ECO:0000313" key="7">
    <source>
        <dbReference type="Proteomes" id="UP000254640"/>
    </source>
</evidence>
<sequence length="116" mass="13164">MPGVDEDQPFPAVPKWSLKKWIGLPGETRPLILCEYAHAMGNSFGGFAKYWQAFRQFPRLQGGFVWDWVDQSLTRYNDQGEPWQAYGGDFGDKPNDRQFCMNGLVFCRSHAASGAL</sequence>
<accession>A0A379AKT0</accession>
<dbReference type="EMBL" id="UGSO01000001">
    <property type="protein sequence ID" value="SUB18172.1"/>
    <property type="molecule type" value="Genomic_DNA"/>
</dbReference>
<proteinExistence type="predicted"/>
<dbReference type="GO" id="GO:0005990">
    <property type="term" value="P:lactose catabolic process"/>
    <property type="evidence" value="ECO:0007669"/>
    <property type="project" value="TreeGrafter"/>
</dbReference>
<dbReference type="InterPro" id="IPR050347">
    <property type="entry name" value="Bact_Beta-galactosidase"/>
</dbReference>
<dbReference type="GO" id="GO:0004565">
    <property type="term" value="F:beta-galactosidase activity"/>
    <property type="evidence" value="ECO:0007669"/>
    <property type="project" value="UniProtKB-EC"/>
</dbReference>
<name>A0A379AKT0_ENTAG</name>
<evidence type="ECO:0000256" key="3">
    <source>
        <dbReference type="ARBA" id="ARBA00022801"/>
    </source>
</evidence>
<gene>
    <name evidence="6" type="primary">lacZ_4</name>
    <name evidence="6" type="ORF">NCTC9381_04118</name>
</gene>
<dbReference type="PANTHER" id="PTHR46323">
    <property type="entry name" value="BETA-GALACTOSIDASE"/>
    <property type="match status" value="1"/>
</dbReference>
<protein>
    <recommendedName>
        <fullName evidence="2">beta-galactosidase</fullName>
        <ecNumber evidence="2">3.2.1.23</ecNumber>
    </recommendedName>
</protein>
<dbReference type="PANTHER" id="PTHR46323:SF2">
    <property type="entry name" value="BETA-GALACTOSIDASE"/>
    <property type="match status" value="1"/>
</dbReference>
<organism evidence="6 7">
    <name type="scientific">Enterobacter agglomerans</name>
    <name type="common">Erwinia herbicola</name>
    <name type="synonym">Pantoea agglomerans</name>
    <dbReference type="NCBI Taxonomy" id="549"/>
    <lineage>
        <taxon>Bacteria</taxon>
        <taxon>Pseudomonadati</taxon>
        <taxon>Pseudomonadota</taxon>
        <taxon>Gammaproteobacteria</taxon>
        <taxon>Enterobacterales</taxon>
        <taxon>Erwiniaceae</taxon>
        <taxon>Pantoea</taxon>
        <taxon>Pantoea agglomerans group</taxon>
    </lineage>
</organism>
<comment type="catalytic activity">
    <reaction evidence="1">
        <text>Hydrolysis of terminal non-reducing beta-D-galactose residues in beta-D-galactosides.</text>
        <dbReference type="EC" id="3.2.1.23"/>
    </reaction>
</comment>
<evidence type="ECO:0000313" key="6">
    <source>
        <dbReference type="EMBL" id="SUB18172.1"/>
    </source>
</evidence>
<evidence type="ECO:0000256" key="2">
    <source>
        <dbReference type="ARBA" id="ARBA00012756"/>
    </source>
</evidence>
<evidence type="ECO:0000256" key="1">
    <source>
        <dbReference type="ARBA" id="ARBA00001412"/>
    </source>
</evidence>
<keyword evidence="7" id="KW-1185">Reference proteome</keyword>
<dbReference type="Proteomes" id="UP000254640">
    <property type="component" value="Unassembled WGS sequence"/>
</dbReference>
<dbReference type="InterPro" id="IPR006103">
    <property type="entry name" value="Glyco_hydro_2_cat"/>
</dbReference>
<keyword evidence="4 6" id="KW-0326">Glycosidase</keyword>
<evidence type="ECO:0000256" key="4">
    <source>
        <dbReference type="ARBA" id="ARBA00023295"/>
    </source>
</evidence>
<dbReference type="InterPro" id="IPR017853">
    <property type="entry name" value="GH"/>
</dbReference>